<name>A0A0F9HHL2_9ZZZZ</name>
<dbReference type="InterPro" id="IPR006342">
    <property type="entry name" value="FkbM_mtfrase"/>
</dbReference>
<gene>
    <name evidence="3" type="ORF">LCGC14_1694790</name>
    <name evidence="2" type="ORF">LCGC14_1701380</name>
</gene>
<evidence type="ECO:0000313" key="3">
    <source>
        <dbReference type="EMBL" id="KKM15564.1"/>
    </source>
</evidence>
<evidence type="ECO:0000259" key="1">
    <source>
        <dbReference type="Pfam" id="PF05050"/>
    </source>
</evidence>
<dbReference type="PANTHER" id="PTHR44843">
    <property type="entry name" value="METHYLTRANSFERASE"/>
    <property type="match status" value="1"/>
</dbReference>
<proteinExistence type="predicted"/>
<dbReference type="PANTHER" id="PTHR44843:SF14">
    <property type="entry name" value="METHYLTRANSFERASE TYPE 11 DOMAIN-CONTAINING PROTEIN"/>
    <property type="match status" value="1"/>
</dbReference>
<sequence length="183" mass="21270">MRKIFIDCGGHVGESIQLFKRSKRYDPSYEIYSFEPVEYLAKKYKDMGGIAYSSKAVWIYAGEIDFYLAAISDGNSLFKDKKTGGIDRDHPIQVECIDFSKWVQSTFNRGDYIILKLDIEGAEFKVLDKMIRDGSIEYINRAYVEWHFAIGFEDKYLYKKLLVDLSNSGLDLYSKAEFRPEKI</sequence>
<dbReference type="Gene3D" id="3.40.50.150">
    <property type="entry name" value="Vaccinia Virus protein VP39"/>
    <property type="match status" value="1"/>
</dbReference>
<protein>
    <recommendedName>
        <fullName evidence="1">Methyltransferase FkbM domain-containing protein</fullName>
    </recommendedName>
</protein>
<comment type="caution">
    <text evidence="2">The sequence shown here is derived from an EMBL/GenBank/DDBJ whole genome shotgun (WGS) entry which is preliminary data.</text>
</comment>
<dbReference type="AlphaFoldDB" id="A0A0F9HHL2"/>
<dbReference type="InterPro" id="IPR029063">
    <property type="entry name" value="SAM-dependent_MTases_sf"/>
</dbReference>
<accession>A0A0F9HHL2</accession>
<feature type="domain" description="Methyltransferase FkbM" evidence="1">
    <location>
        <begin position="7"/>
        <end position="157"/>
    </location>
</feature>
<dbReference type="SUPFAM" id="SSF53335">
    <property type="entry name" value="S-adenosyl-L-methionine-dependent methyltransferases"/>
    <property type="match status" value="1"/>
</dbReference>
<dbReference type="NCBIfam" id="TIGR01444">
    <property type="entry name" value="fkbM_fam"/>
    <property type="match status" value="1"/>
</dbReference>
<organism evidence="2">
    <name type="scientific">marine sediment metagenome</name>
    <dbReference type="NCBI Taxonomy" id="412755"/>
    <lineage>
        <taxon>unclassified sequences</taxon>
        <taxon>metagenomes</taxon>
        <taxon>ecological metagenomes</taxon>
    </lineage>
</organism>
<dbReference type="Pfam" id="PF05050">
    <property type="entry name" value="Methyltransf_21"/>
    <property type="match status" value="1"/>
</dbReference>
<evidence type="ECO:0000313" key="2">
    <source>
        <dbReference type="EMBL" id="KKM14906.1"/>
    </source>
</evidence>
<reference evidence="2" key="1">
    <citation type="journal article" date="2015" name="Nature">
        <title>Complex archaea that bridge the gap between prokaryotes and eukaryotes.</title>
        <authorList>
            <person name="Spang A."/>
            <person name="Saw J.H."/>
            <person name="Jorgensen S.L."/>
            <person name="Zaremba-Niedzwiedzka K."/>
            <person name="Martijn J."/>
            <person name="Lind A.E."/>
            <person name="van Eijk R."/>
            <person name="Schleper C."/>
            <person name="Guy L."/>
            <person name="Ettema T.J."/>
        </authorList>
    </citation>
    <scope>NUCLEOTIDE SEQUENCE</scope>
</reference>
<dbReference type="EMBL" id="LAZR01015038">
    <property type="protein sequence ID" value="KKM14906.1"/>
    <property type="molecule type" value="Genomic_DNA"/>
</dbReference>
<dbReference type="EMBL" id="LAZR01014878">
    <property type="protein sequence ID" value="KKM15564.1"/>
    <property type="molecule type" value="Genomic_DNA"/>
</dbReference>